<keyword evidence="6" id="KW-0598">Phosphotransferase system</keyword>
<evidence type="ECO:0000256" key="7">
    <source>
        <dbReference type="ARBA" id="ARBA00022777"/>
    </source>
</evidence>
<evidence type="ECO:0000256" key="5">
    <source>
        <dbReference type="ARBA" id="ARBA00022679"/>
    </source>
</evidence>
<dbReference type="GO" id="GO:0016020">
    <property type="term" value="C:membrane"/>
    <property type="evidence" value="ECO:0007669"/>
    <property type="project" value="InterPro"/>
</dbReference>
<proteinExistence type="predicted"/>
<dbReference type="InterPro" id="IPR033887">
    <property type="entry name" value="PTS_IIA_man"/>
</dbReference>
<keyword evidence="3" id="KW-0963">Cytoplasm</keyword>
<sequence>MIGLIVSGHLNFASGMASAVKAIAGEQENIAFIDFVESISPDELEEKMREAIDSMSCQQYLFLTDLPGGTPCNRAMAIMMQNPDVEVLAGVNLPMIVNAAFEREGCSTSELVQTLREIGQESIQDIREQLAQIDSNDADEEDGL</sequence>
<protein>
    <submittedName>
        <fullName evidence="9">PTS system mannose-specific EIIAB component</fullName>
    </submittedName>
</protein>
<dbReference type="NCBIfam" id="NF040761">
    <property type="entry name" value="AgaF"/>
    <property type="match status" value="1"/>
</dbReference>
<dbReference type="EMBL" id="CVRY01000002">
    <property type="protein sequence ID" value="CRL61144.1"/>
    <property type="molecule type" value="Genomic_DNA"/>
</dbReference>
<evidence type="ECO:0000313" key="10">
    <source>
        <dbReference type="Proteomes" id="UP000183920"/>
    </source>
</evidence>
<comment type="subcellular location">
    <subcellularLocation>
        <location evidence="1">Cytoplasm</location>
    </subcellularLocation>
</comment>
<dbReference type="CDD" id="cd00006">
    <property type="entry name" value="PTS_IIA_man"/>
    <property type="match status" value="1"/>
</dbReference>
<dbReference type="InterPro" id="IPR004701">
    <property type="entry name" value="PTS_EIIA_man-typ"/>
</dbReference>
<dbReference type="InterPro" id="IPR051471">
    <property type="entry name" value="Bacterial_PTS_sugar_comp"/>
</dbReference>
<keyword evidence="5" id="KW-0808">Transferase</keyword>
<keyword evidence="4" id="KW-0762">Sugar transport</keyword>
<evidence type="ECO:0000256" key="1">
    <source>
        <dbReference type="ARBA" id="ARBA00004496"/>
    </source>
</evidence>
<evidence type="ECO:0000313" key="9">
    <source>
        <dbReference type="EMBL" id="CRL61144.1"/>
    </source>
</evidence>
<dbReference type="PANTHER" id="PTHR33799">
    <property type="entry name" value="PTS PERMEASE-RELATED-RELATED"/>
    <property type="match status" value="1"/>
</dbReference>
<evidence type="ECO:0000259" key="8">
    <source>
        <dbReference type="PROSITE" id="PS51096"/>
    </source>
</evidence>
<organism evidence="9 10">
    <name type="scientific">Proteus penneri</name>
    <dbReference type="NCBI Taxonomy" id="102862"/>
    <lineage>
        <taxon>Bacteria</taxon>
        <taxon>Pseudomonadati</taxon>
        <taxon>Pseudomonadota</taxon>
        <taxon>Gammaproteobacteria</taxon>
        <taxon>Enterobacterales</taxon>
        <taxon>Morganellaceae</taxon>
        <taxon>Proteus</taxon>
    </lineage>
</organism>
<dbReference type="AlphaFoldDB" id="A0A0G4Q693"/>
<dbReference type="Proteomes" id="UP000183920">
    <property type="component" value="Unassembled WGS sequence"/>
</dbReference>
<evidence type="ECO:0000256" key="4">
    <source>
        <dbReference type="ARBA" id="ARBA00022597"/>
    </source>
</evidence>
<keyword evidence="7" id="KW-0418">Kinase</keyword>
<reference evidence="10" key="1">
    <citation type="submission" date="2015-06" db="EMBL/GenBank/DDBJ databases">
        <authorList>
            <person name="Urmite Genomes"/>
        </authorList>
    </citation>
    <scope>NUCLEOTIDE SEQUENCE [LARGE SCALE GENOMIC DNA]</scope>
    <source>
        <strain evidence="10">CSUR P1867</strain>
    </source>
</reference>
<dbReference type="SUPFAM" id="SSF53062">
    <property type="entry name" value="PTS system fructose IIA component-like"/>
    <property type="match status" value="1"/>
</dbReference>
<keyword evidence="2" id="KW-0813">Transport</keyword>
<dbReference type="GO" id="GO:0009401">
    <property type="term" value="P:phosphoenolpyruvate-dependent sugar phosphotransferase system"/>
    <property type="evidence" value="ECO:0007669"/>
    <property type="project" value="UniProtKB-KW"/>
</dbReference>
<evidence type="ECO:0000256" key="2">
    <source>
        <dbReference type="ARBA" id="ARBA00022448"/>
    </source>
</evidence>
<dbReference type="InterPro" id="IPR036662">
    <property type="entry name" value="PTS_EIIA_man-typ_sf"/>
</dbReference>
<name>A0A0G4Q693_9GAMM</name>
<dbReference type="PANTHER" id="PTHR33799:SF1">
    <property type="entry name" value="PTS SYSTEM MANNOSE-SPECIFIC EIIAB COMPONENT-RELATED"/>
    <property type="match status" value="1"/>
</dbReference>
<dbReference type="GO" id="GO:0005737">
    <property type="term" value="C:cytoplasm"/>
    <property type="evidence" value="ECO:0007669"/>
    <property type="project" value="UniProtKB-SubCell"/>
</dbReference>
<gene>
    <name evidence="9" type="primary">manX</name>
    <name evidence="9" type="ORF">BN1804_01328</name>
</gene>
<feature type="domain" description="PTS EIIA type-4" evidence="8">
    <location>
        <begin position="1"/>
        <end position="123"/>
    </location>
</feature>
<dbReference type="Gene3D" id="3.40.50.510">
    <property type="entry name" value="Phosphotransferase system, mannose-type IIA component"/>
    <property type="match status" value="1"/>
</dbReference>
<evidence type="ECO:0000256" key="3">
    <source>
        <dbReference type="ARBA" id="ARBA00022490"/>
    </source>
</evidence>
<accession>A0A0G4Q693</accession>
<dbReference type="PROSITE" id="PS51096">
    <property type="entry name" value="PTS_EIIA_TYPE_4"/>
    <property type="match status" value="1"/>
</dbReference>
<dbReference type="Pfam" id="PF03610">
    <property type="entry name" value="EIIA-man"/>
    <property type="match status" value="1"/>
</dbReference>
<evidence type="ECO:0000256" key="6">
    <source>
        <dbReference type="ARBA" id="ARBA00022683"/>
    </source>
</evidence>
<dbReference type="RefSeq" id="WP_006533837.1">
    <property type="nucleotide sequence ID" value="NZ_CAXOKJ010000003.1"/>
</dbReference>
<dbReference type="GO" id="GO:0016301">
    <property type="term" value="F:kinase activity"/>
    <property type="evidence" value="ECO:0007669"/>
    <property type="project" value="UniProtKB-KW"/>
</dbReference>
<dbReference type="GeneID" id="76523753"/>